<name>A0ABX6EYU8_KLUMA</name>
<sequence length="106" mass="12680">MFGHMNINYIRESFRKGLIQGVKEDDVDWTGVSSFQCQYCMEGKAKRNNHYVNARKRLYEGISSFRILTYRRFWTSKSTENPYYSKVLHCIHRRGHKIHMDLPVTT</sequence>
<reference evidence="1 2" key="1">
    <citation type="submission" date="2016-03" db="EMBL/GenBank/DDBJ databases">
        <title>How can Kluyveromyces marxianus grow so fast - potential evolutionary course in Saccharomyces Complex revealed by comparative genomics.</title>
        <authorList>
            <person name="Mo W."/>
            <person name="Lu W."/>
            <person name="Yang X."/>
            <person name="Qi J."/>
            <person name="Lv H."/>
        </authorList>
    </citation>
    <scope>NUCLEOTIDE SEQUENCE [LARGE SCALE GENOMIC DNA]</scope>
    <source>
        <strain evidence="1 2">FIM1</strain>
    </source>
</reference>
<evidence type="ECO:0000313" key="1">
    <source>
        <dbReference type="EMBL" id="QGN17001.1"/>
    </source>
</evidence>
<dbReference type="Proteomes" id="UP000422736">
    <property type="component" value="Chromosome 6"/>
</dbReference>
<proteinExistence type="predicted"/>
<keyword evidence="2" id="KW-1185">Reference proteome</keyword>
<gene>
    <name evidence="1" type="primary">TY2B-GR1</name>
    <name evidence="1" type="ORF">FIM1_3730</name>
</gene>
<protein>
    <submittedName>
        <fullName evidence="1">Transposon Ty2-F/Ty2-GR1 Gag-Pol polyprotein</fullName>
    </submittedName>
</protein>
<accession>A0ABX6EYU8</accession>
<evidence type="ECO:0000313" key="2">
    <source>
        <dbReference type="Proteomes" id="UP000422736"/>
    </source>
</evidence>
<dbReference type="EMBL" id="CP015059">
    <property type="protein sequence ID" value="QGN17001.1"/>
    <property type="molecule type" value="Genomic_DNA"/>
</dbReference>
<organism evidence="1 2">
    <name type="scientific">Kluyveromyces marxianus</name>
    <name type="common">Yeast</name>
    <name type="synonym">Candida kefyr</name>
    <dbReference type="NCBI Taxonomy" id="4911"/>
    <lineage>
        <taxon>Eukaryota</taxon>
        <taxon>Fungi</taxon>
        <taxon>Dikarya</taxon>
        <taxon>Ascomycota</taxon>
        <taxon>Saccharomycotina</taxon>
        <taxon>Saccharomycetes</taxon>
        <taxon>Saccharomycetales</taxon>
        <taxon>Saccharomycetaceae</taxon>
        <taxon>Kluyveromyces</taxon>
    </lineage>
</organism>